<evidence type="ECO:0000256" key="2">
    <source>
        <dbReference type="ARBA" id="ARBA00009347"/>
    </source>
</evidence>
<dbReference type="SUPFAM" id="SSF56645">
    <property type="entry name" value="Acyl-CoA dehydrogenase NM domain-like"/>
    <property type="match status" value="1"/>
</dbReference>
<evidence type="ECO:0000256" key="1">
    <source>
        <dbReference type="ARBA" id="ARBA00001974"/>
    </source>
</evidence>
<dbReference type="PANTHER" id="PTHR43884:SF20">
    <property type="entry name" value="ACYL-COA DEHYDROGENASE FADE28"/>
    <property type="match status" value="1"/>
</dbReference>
<dbReference type="PANTHER" id="PTHR43884">
    <property type="entry name" value="ACYL-COA DEHYDROGENASE"/>
    <property type="match status" value="1"/>
</dbReference>
<sequence length="366" mass="39152">MIREFTEEQDELRTTVRKFLSDHSDETEVRRLMDTEQGYDPEVWQTMAAQLGLQGIAIPEEYGGQGFGWPELGIVLEEMGRALLCAPFFSSVVLAANTLLASEDTDAKQRFLPGIADGSVIATLAFPRPGTPLRVKAEQADGGWRLTGTAPLVTDAHVAQLLLVAADTGDGLGLFAVEAGTDGLRTTLRPTLDQTRKLADVELTGAAATPLGEPGNGAKTLARALDLAAVGLAAEQVGGAQAALDMGVEYMKVRVQFGQPIGAFQALKHMAADALVEVETARSAAYYALFAAEDDSDELPVAASLAAAYCTDAFVSTAHQNIQFHGGMGFTWEIPAHLYFKRARSSQLLLGEPEYHRAQVAERLGF</sequence>
<dbReference type="SUPFAM" id="SSF47203">
    <property type="entry name" value="Acyl-CoA dehydrogenase C-terminal domain-like"/>
    <property type="match status" value="1"/>
</dbReference>
<keyword evidence="4" id="KW-0274">FAD</keyword>
<dbReference type="InterPro" id="IPR046373">
    <property type="entry name" value="Acyl-CoA_Oxase/DH_mid-dom_sf"/>
</dbReference>
<feature type="domain" description="Acyl-CoA dehydrogenase/oxidase N-terminal" evidence="7">
    <location>
        <begin position="6"/>
        <end position="118"/>
    </location>
</feature>
<comment type="caution">
    <text evidence="8">The sequence shown here is derived from an EMBL/GenBank/DDBJ whole genome shotgun (WGS) entry which is preliminary data.</text>
</comment>
<keyword evidence="9" id="KW-1185">Reference proteome</keyword>
<feature type="domain" description="Acyl-CoA dehydrogenase/oxidase C-terminal" evidence="6">
    <location>
        <begin position="215"/>
        <end position="364"/>
    </location>
</feature>
<dbReference type="Pfam" id="PF00441">
    <property type="entry name" value="Acyl-CoA_dh_1"/>
    <property type="match status" value="1"/>
</dbReference>
<organism evidence="8 9">
    <name type="scientific">Streptomyces mexicanus</name>
    <dbReference type="NCBI Taxonomy" id="178566"/>
    <lineage>
        <taxon>Bacteria</taxon>
        <taxon>Bacillati</taxon>
        <taxon>Actinomycetota</taxon>
        <taxon>Actinomycetes</taxon>
        <taxon>Kitasatosporales</taxon>
        <taxon>Streptomycetaceae</taxon>
        <taxon>Streptomyces</taxon>
    </lineage>
</organism>
<dbReference type="OrthoDB" id="8677713at2"/>
<evidence type="ECO:0000313" key="9">
    <source>
        <dbReference type="Proteomes" id="UP000517694"/>
    </source>
</evidence>
<comment type="cofactor">
    <cofactor evidence="1">
        <name>FAD</name>
        <dbReference type="ChEBI" id="CHEBI:57692"/>
    </cofactor>
</comment>
<name>A0A7X1HXV1_9ACTN</name>
<keyword evidence="5" id="KW-0560">Oxidoreductase</keyword>
<dbReference type="InterPro" id="IPR013786">
    <property type="entry name" value="AcylCoA_DH/ox_N"/>
</dbReference>
<evidence type="ECO:0000259" key="7">
    <source>
        <dbReference type="Pfam" id="PF02771"/>
    </source>
</evidence>
<comment type="similarity">
    <text evidence="2">Belongs to the acyl-CoA dehydrogenase family.</text>
</comment>
<evidence type="ECO:0000313" key="8">
    <source>
        <dbReference type="EMBL" id="MBC2865037.1"/>
    </source>
</evidence>
<evidence type="ECO:0000256" key="5">
    <source>
        <dbReference type="ARBA" id="ARBA00023002"/>
    </source>
</evidence>
<dbReference type="InterPro" id="IPR036250">
    <property type="entry name" value="AcylCo_DH-like_C"/>
</dbReference>
<evidence type="ECO:0000259" key="6">
    <source>
        <dbReference type="Pfam" id="PF00441"/>
    </source>
</evidence>
<dbReference type="RefSeq" id="WP_159662021.1">
    <property type="nucleotide sequence ID" value="NZ_JACMHY010000002.1"/>
</dbReference>
<evidence type="ECO:0000256" key="4">
    <source>
        <dbReference type="ARBA" id="ARBA00022827"/>
    </source>
</evidence>
<dbReference type="Gene3D" id="1.10.540.10">
    <property type="entry name" value="Acyl-CoA dehydrogenase/oxidase, N-terminal domain"/>
    <property type="match status" value="1"/>
</dbReference>
<dbReference type="GO" id="GO:0003995">
    <property type="term" value="F:acyl-CoA dehydrogenase activity"/>
    <property type="evidence" value="ECO:0007669"/>
    <property type="project" value="TreeGrafter"/>
</dbReference>
<dbReference type="InterPro" id="IPR009100">
    <property type="entry name" value="AcylCoA_DH/oxidase_NM_dom_sf"/>
</dbReference>
<protein>
    <submittedName>
        <fullName evidence="8">Acyl-CoA/acyl-ACP dehydrogenase</fullName>
    </submittedName>
</protein>
<evidence type="ECO:0000256" key="3">
    <source>
        <dbReference type="ARBA" id="ARBA00022630"/>
    </source>
</evidence>
<dbReference type="AlphaFoldDB" id="A0A7X1HXV1"/>
<proteinExistence type="inferred from homology"/>
<keyword evidence="3" id="KW-0285">Flavoprotein</keyword>
<gene>
    <name evidence="8" type="ORF">H1R13_08485</name>
</gene>
<reference evidence="8 9" key="1">
    <citation type="submission" date="2020-08" db="EMBL/GenBank/DDBJ databases">
        <title>Whole-Genome Sequence of French Clinical Streptomyces mexicanus Strain Q0842.</title>
        <authorList>
            <person name="Boxberger M."/>
            <person name="La Scola B."/>
        </authorList>
    </citation>
    <scope>NUCLEOTIDE SEQUENCE [LARGE SCALE GENOMIC DNA]</scope>
    <source>
        <strain evidence="8 9">Marseille-Q0842</strain>
    </source>
</reference>
<dbReference type="EMBL" id="JACMHY010000002">
    <property type="protein sequence ID" value="MBC2865037.1"/>
    <property type="molecule type" value="Genomic_DNA"/>
</dbReference>
<dbReference type="InterPro" id="IPR037069">
    <property type="entry name" value="AcylCoA_DH/ox_N_sf"/>
</dbReference>
<dbReference type="Gene3D" id="1.20.140.10">
    <property type="entry name" value="Butyryl-CoA Dehydrogenase, subunit A, domain 3"/>
    <property type="match status" value="1"/>
</dbReference>
<dbReference type="GO" id="GO:0050660">
    <property type="term" value="F:flavin adenine dinucleotide binding"/>
    <property type="evidence" value="ECO:0007669"/>
    <property type="project" value="InterPro"/>
</dbReference>
<dbReference type="Pfam" id="PF02771">
    <property type="entry name" value="Acyl-CoA_dh_N"/>
    <property type="match status" value="1"/>
</dbReference>
<dbReference type="Proteomes" id="UP000517694">
    <property type="component" value="Unassembled WGS sequence"/>
</dbReference>
<accession>A0A7X1HXV1</accession>
<dbReference type="InterPro" id="IPR009075">
    <property type="entry name" value="AcylCo_DH/oxidase_C"/>
</dbReference>
<dbReference type="Gene3D" id="2.40.110.10">
    <property type="entry name" value="Butyryl-CoA Dehydrogenase, subunit A, domain 2"/>
    <property type="match status" value="1"/>
</dbReference>